<evidence type="ECO:0000256" key="4">
    <source>
        <dbReference type="ARBA" id="ARBA00022722"/>
    </source>
</evidence>
<keyword evidence="8" id="KW-0863">Zinc-finger</keyword>
<dbReference type="Pfam" id="PF00929">
    <property type="entry name" value="RNase_T"/>
    <property type="match status" value="1"/>
</dbReference>
<dbReference type="InterPro" id="IPR013087">
    <property type="entry name" value="Znf_C2H2_type"/>
</dbReference>
<comment type="similarity">
    <text evidence="2">Belongs to the REXO4 family.</text>
</comment>
<keyword evidence="8" id="KW-0479">Metal-binding</keyword>
<dbReference type="SUPFAM" id="SSF48371">
    <property type="entry name" value="ARM repeat"/>
    <property type="match status" value="1"/>
</dbReference>
<keyword evidence="8" id="KW-0862">Zinc</keyword>
<evidence type="ECO:0000256" key="8">
    <source>
        <dbReference type="PROSITE-ProRule" id="PRU00042"/>
    </source>
</evidence>
<comment type="caution">
    <text evidence="10">The sequence shown here is derived from an EMBL/GenBank/DDBJ whole genome shotgun (WGS) entry which is preliminary data.</text>
</comment>
<dbReference type="Gene3D" id="1.25.10.10">
    <property type="entry name" value="Leucine-rich Repeat Variant"/>
    <property type="match status" value="1"/>
</dbReference>
<feature type="domain" description="C2H2-type" evidence="9">
    <location>
        <begin position="13"/>
        <end position="42"/>
    </location>
</feature>
<dbReference type="EMBL" id="JACEIK010000490">
    <property type="protein sequence ID" value="MCD7458002.1"/>
    <property type="molecule type" value="Genomic_DNA"/>
</dbReference>
<dbReference type="InterPro" id="IPR037431">
    <property type="entry name" value="REX4_DEDDh_dom"/>
</dbReference>
<keyword evidence="11" id="KW-1185">Reference proteome</keyword>
<dbReference type="Proteomes" id="UP000823775">
    <property type="component" value="Unassembled WGS sequence"/>
</dbReference>
<dbReference type="InterPro" id="IPR034085">
    <property type="entry name" value="TOG"/>
</dbReference>
<accession>A0ABS8SGL8</accession>
<dbReference type="PANTHER" id="PTHR12801:SF122">
    <property type="entry name" value="RNA EXONUCLEASE 4"/>
    <property type="match status" value="1"/>
</dbReference>
<dbReference type="InterPro" id="IPR016024">
    <property type="entry name" value="ARM-type_fold"/>
</dbReference>
<dbReference type="InterPro" id="IPR013520">
    <property type="entry name" value="Ribonucl_H"/>
</dbReference>
<dbReference type="InterPro" id="IPR024395">
    <property type="entry name" value="CLASP_N_dom"/>
</dbReference>
<gene>
    <name evidence="10" type="ORF">HAX54_036853</name>
</gene>
<dbReference type="PROSITE" id="PS00028">
    <property type="entry name" value="ZINC_FINGER_C2H2_1"/>
    <property type="match status" value="1"/>
</dbReference>
<dbReference type="InterPro" id="IPR036397">
    <property type="entry name" value="RNaseH_sf"/>
</dbReference>
<name>A0ABS8SGL8_DATST</name>
<dbReference type="InterPro" id="IPR011989">
    <property type="entry name" value="ARM-like"/>
</dbReference>
<proteinExistence type="inferred from homology"/>
<evidence type="ECO:0000256" key="5">
    <source>
        <dbReference type="ARBA" id="ARBA00022801"/>
    </source>
</evidence>
<organism evidence="10 11">
    <name type="scientific">Datura stramonium</name>
    <name type="common">Jimsonweed</name>
    <name type="synonym">Common thornapple</name>
    <dbReference type="NCBI Taxonomy" id="4076"/>
    <lineage>
        <taxon>Eukaryota</taxon>
        <taxon>Viridiplantae</taxon>
        <taxon>Streptophyta</taxon>
        <taxon>Embryophyta</taxon>
        <taxon>Tracheophyta</taxon>
        <taxon>Spermatophyta</taxon>
        <taxon>Magnoliopsida</taxon>
        <taxon>eudicotyledons</taxon>
        <taxon>Gunneridae</taxon>
        <taxon>Pentapetalae</taxon>
        <taxon>asterids</taxon>
        <taxon>lamiids</taxon>
        <taxon>Solanales</taxon>
        <taxon>Solanaceae</taxon>
        <taxon>Solanoideae</taxon>
        <taxon>Datureae</taxon>
        <taxon>Datura</taxon>
    </lineage>
</organism>
<dbReference type="InterPro" id="IPR047021">
    <property type="entry name" value="REXO1/3/4-like"/>
</dbReference>
<evidence type="ECO:0000256" key="2">
    <source>
        <dbReference type="ARBA" id="ARBA00010489"/>
    </source>
</evidence>
<evidence type="ECO:0000256" key="1">
    <source>
        <dbReference type="ARBA" id="ARBA00004123"/>
    </source>
</evidence>
<keyword evidence="6" id="KW-0269">Exonuclease</keyword>
<dbReference type="SUPFAM" id="SSF53098">
    <property type="entry name" value="Ribonuclease H-like"/>
    <property type="match status" value="1"/>
</dbReference>
<evidence type="ECO:0000313" key="10">
    <source>
        <dbReference type="EMBL" id="MCD7458002.1"/>
    </source>
</evidence>
<keyword evidence="7" id="KW-0539">Nucleus</keyword>
<evidence type="ECO:0000259" key="9">
    <source>
        <dbReference type="PROSITE" id="PS50157"/>
    </source>
</evidence>
<evidence type="ECO:0000256" key="7">
    <source>
        <dbReference type="ARBA" id="ARBA00023242"/>
    </source>
</evidence>
<evidence type="ECO:0000256" key="3">
    <source>
        <dbReference type="ARBA" id="ARBA00016937"/>
    </source>
</evidence>
<keyword evidence="5" id="KW-0378">Hydrolase</keyword>
<sequence>MDHRYESSESLRNKCAACYRQFNKMEHLVEHMRISYHSVHEPMCAICKKHCRSFESLREHLIGPLPKADCERIFKERGCDICLAILGSRNALRAHKESCQLSRSNNGGLYRMARFGTHDDLRIDNIRGRVVALACKMVGGGSDGSLDLCARVCLIDEHERILFHSYVAPNIPITNYRYETTGIRPEHLRDAVPLKQVSRKIQDYLCNGEPIWQIRSRSSTARILVGHSLDKDFKCLELEYPAIMIRDTAKYPPLMKTSKLSNSLKYLTKAYLGYEIQTGAQDPYDDCVATMRLYMRMKSQGHKREEYPLATDPQNRNNFAAWRQTELERMTPSNLLDISRSYYYCCFSRSLLMLTSCIMSEESPRDFKTPPEAGKLTDISINGDTCKKQVKNIDENHKEKEGDNPILLVEPIPNGDGKVNSGAEMGNTEVEYVDSENLKDVEDVDISLKMLLTGLESKDWVLVCEALNDVRRLSMFHREAMFDMLGNVISLIVKSVKNPRSAVCKTAIMTSADIFKAYCDSVVDSMDPLLVQLLVKSSQDKRFVCEAAEKALISMTTWVSPVLLLPKLQPYLKNKNPRIRAKASMCISRSVPRLGVDGIKAYGIEKLIQLAASQLSDQLPESREAARALLLELQNVYEKTLDMMPTEVSEDPQTISWEHFCQLKLSPLSAQAVLRVTNVSQ</sequence>
<dbReference type="PANTHER" id="PTHR12801">
    <property type="entry name" value="RNA EXONUCLEASE REXO1 / RECO3 FAMILY MEMBER-RELATED"/>
    <property type="match status" value="1"/>
</dbReference>
<dbReference type="Gene3D" id="3.30.420.10">
    <property type="entry name" value="Ribonuclease H-like superfamily/Ribonuclease H"/>
    <property type="match status" value="1"/>
</dbReference>
<dbReference type="SMART" id="SM01349">
    <property type="entry name" value="TOG"/>
    <property type="match status" value="1"/>
</dbReference>
<protein>
    <recommendedName>
        <fullName evidence="3">RNA exonuclease 4</fullName>
    </recommendedName>
</protein>
<keyword evidence="4" id="KW-0540">Nuclease</keyword>
<dbReference type="PROSITE" id="PS50157">
    <property type="entry name" value="ZINC_FINGER_C2H2_2"/>
    <property type="match status" value="1"/>
</dbReference>
<evidence type="ECO:0000256" key="6">
    <source>
        <dbReference type="ARBA" id="ARBA00022839"/>
    </source>
</evidence>
<dbReference type="InterPro" id="IPR012337">
    <property type="entry name" value="RNaseH-like_sf"/>
</dbReference>
<dbReference type="Pfam" id="PF12348">
    <property type="entry name" value="CLASP_N"/>
    <property type="match status" value="1"/>
</dbReference>
<dbReference type="SMART" id="SM00479">
    <property type="entry name" value="EXOIII"/>
    <property type="match status" value="1"/>
</dbReference>
<reference evidence="10 11" key="1">
    <citation type="journal article" date="2021" name="BMC Genomics">
        <title>Datura genome reveals duplications of psychoactive alkaloid biosynthetic genes and high mutation rate following tissue culture.</title>
        <authorList>
            <person name="Rajewski A."/>
            <person name="Carter-House D."/>
            <person name="Stajich J."/>
            <person name="Litt A."/>
        </authorList>
    </citation>
    <scope>NUCLEOTIDE SEQUENCE [LARGE SCALE GENOMIC DNA]</scope>
    <source>
        <strain evidence="10">AR-01</strain>
    </source>
</reference>
<evidence type="ECO:0000313" key="11">
    <source>
        <dbReference type="Proteomes" id="UP000823775"/>
    </source>
</evidence>
<comment type="subcellular location">
    <subcellularLocation>
        <location evidence="1">Nucleus</location>
    </subcellularLocation>
</comment>
<dbReference type="CDD" id="cd06144">
    <property type="entry name" value="REX4_like"/>
    <property type="match status" value="1"/>
</dbReference>